<dbReference type="PANTHER" id="PTHR46035">
    <property type="entry name" value="TETRATRICOPEPTIDE REPEAT PROTEIN 4"/>
    <property type="match status" value="1"/>
</dbReference>
<accession>A0AAV4LNZ4</accession>
<dbReference type="Pfam" id="PF00226">
    <property type="entry name" value="DnaJ"/>
    <property type="match status" value="1"/>
</dbReference>
<sequence length="839" mass="94511">MTSCQVARAKDYYSLLGVSRNASEAEIAKAYRTKAKKLHPDVAPGREEEFKDINTAYEVLKDSEKRQQYDLYGEAGVNGANAQGQGQHGGGDFFYQGGGSHFTFDMNSGMFEDLFEQFGFGQRQKRGRGHQFNQGRSSWGLDSPSPFAGGRGGGGSTRFFEGTAVDEVDPSGFRASMQNIRAMNMYIFYMDRCQHCRDAKKPIADFAAKFKGAIRAFAVNCNKHNDLCAQNKIEKVPQIVLYTTANKPLFYNKRNYAEQLEAFVNQHLPSHFVEVKVRRDLDAFLHEDTQMVKVVAVVKKGAYLIKLKALAKDLGGKVAFAFVRASNTGMVALFGARGSTQTGVLIAIEDSDTLRGKTIDLGAMEYNDVILRLNLAAFEAKRGQGFHGSEATYTELNARRVAGGECTEKDNQFCFVFVRFGKHKEEPLHEALVNIAKKYGNDPIKVRFVNAPEQVGVARMASATTDSQAGFVEAFGISSSCLFYQSCAKFVAYRGKRRKFEVRCPQCWRRLSTLALKVNKMEDDDYDIDPEFLRQFTDKYGDVDHPLFMEEIPHDSESNEDLAALQKLLAEGETRDSIAEKYREVGNGYVQQGAFYYEAAISSYTNGIEAQAKNEKLNAQLYLNRALVHLKLKNYVKCVDDCRKSIEKDPTNVKAYYRGAVASCALELYKKALSFCVAYYDRVKGGNESHDKDLMATLEAGSPDLLNVYKRALDSLRERDQQLKSMKKSEAKARLQEMRETRDALEMLKNNGIKVCKDLYEIPEMQNVVFYHENGCLHTSCLLIYDEHGVTDYIENFDYSTTVGDHLDVMFRDVEGDKAFTRHNSKCYYEVGWVLERGG</sequence>
<dbReference type="InterPro" id="IPR036869">
    <property type="entry name" value="J_dom_sf"/>
</dbReference>
<organism evidence="9 10">
    <name type="scientific">Babesia caballi</name>
    <dbReference type="NCBI Taxonomy" id="5871"/>
    <lineage>
        <taxon>Eukaryota</taxon>
        <taxon>Sar</taxon>
        <taxon>Alveolata</taxon>
        <taxon>Apicomplexa</taxon>
        <taxon>Aconoidasida</taxon>
        <taxon>Piroplasmida</taxon>
        <taxon>Babesiidae</taxon>
        <taxon>Babesia</taxon>
    </lineage>
</organism>
<dbReference type="GO" id="GO:0006914">
    <property type="term" value="P:autophagy"/>
    <property type="evidence" value="ECO:0007669"/>
    <property type="project" value="UniProtKB-KW"/>
</dbReference>
<comment type="subcellular location">
    <subcellularLocation>
        <location evidence="1">Endoplasmic reticulum membrane</location>
        <topology evidence="1">Single-pass type IV membrane protein</topology>
    </subcellularLocation>
</comment>
<dbReference type="Gene3D" id="1.25.40.10">
    <property type="entry name" value="Tetratricopeptide repeat domain"/>
    <property type="match status" value="1"/>
</dbReference>
<dbReference type="Proteomes" id="UP001497744">
    <property type="component" value="Unassembled WGS sequence"/>
</dbReference>
<dbReference type="PANTHER" id="PTHR46035:SF1">
    <property type="entry name" value="TETRATRICOPEPTIDE REPEAT PROTEIN 4"/>
    <property type="match status" value="1"/>
</dbReference>
<dbReference type="AlphaFoldDB" id="A0AAV4LNZ4"/>
<evidence type="ECO:0000259" key="8">
    <source>
        <dbReference type="PROSITE" id="PS50076"/>
    </source>
</evidence>
<dbReference type="RefSeq" id="XP_067713591.1">
    <property type="nucleotide sequence ID" value="XM_067857490.1"/>
</dbReference>
<keyword evidence="6" id="KW-0802">TPR repeat</keyword>
<dbReference type="GeneID" id="94193003"/>
<dbReference type="GO" id="GO:0006457">
    <property type="term" value="P:protein folding"/>
    <property type="evidence" value="ECO:0007669"/>
    <property type="project" value="TreeGrafter"/>
</dbReference>
<dbReference type="GO" id="GO:0005789">
    <property type="term" value="C:endoplasmic reticulum membrane"/>
    <property type="evidence" value="ECO:0007669"/>
    <property type="project" value="UniProtKB-SubCell"/>
</dbReference>
<feature type="repeat" description="TPR" evidence="6">
    <location>
        <begin position="619"/>
        <end position="652"/>
    </location>
</feature>
<name>A0AAV4LNZ4_BABCB</name>
<gene>
    <name evidence="9" type="ORF">BcabD6B2_09550</name>
</gene>
<dbReference type="EMBL" id="BPLF01000001">
    <property type="protein sequence ID" value="GIX61520.1"/>
    <property type="molecule type" value="Genomic_DNA"/>
</dbReference>
<dbReference type="CDD" id="cd06257">
    <property type="entry name" value="DnaJ"/>
    <property type="match status" value="1"/>
</dbReference>
<dbReference type="InterPro" id="IPR019734">
    <property type="entry name" value="TPR_rpt"/>
</dbReference>
<comment type="caution">
    <text evidence="9">The sequence shown here is derived from an EMBL/GenBank/DDBJ whole genome shotgun (WGS) entry which is preliminary data.</text>
</comment>
<evidence type="ECO:0000256" key="6">
    <source>
        <dbReference type="PROSITE-ProRule" id="PRU00339"/>
    </source>
</evidence>
<dbReference type="CDD" id="cd21377">
    <property type="entry name" value="CTWD_Cns1-like"/>
    <property type="match status" value="1"/>
</dbReference>
<evidence type="ECO:0000256" key="2">
    <source>
        <dbReference type="ARBA" id="ARBA00020921"/>
    </source>
</evidence>
<dbReference type="Gene3D" id="3.40.30.10">
    <property type="entry name" value="Glutaredoxin"/>
    <property type="match status" value="1"/>
</dbReference>
<proteinExistence type="predicted"/>
<dbReference type="GO" id="GO:0005634">
    <property type="term" value="C:nucleus"/>
    <property type="evidence" value="ECO:0007669"/>
    <property type="project" value="TreeGrafter"/>
</dbReference>
<protein>
    <recommendedName>
        <fullName evidence="2">DnaJ homolog subfamily C member 16</fullName>
    </recommendedName>
    <alternativeName>
        <fullName evidence="5">Endoplasmic reticulum DNA J domain-containing protein 8</fullName>
    </alternativeName>
</protein>
<dbReference type="GO" id="GO:0051879">
    <property type="term" value="F:Hsp90 protein binding"/>
    <property type="evidence" value="ECO:0007669"/>
    <property type="project" value="TreeGrafter"/>
</dbReference>
<dbReference type="SUPFAM" id="SSF52833">
    <property type="entry name" value="Thioredoxin-like"/>
    <property type="match status" value="1"/>
</dbReference>
<reference evidence="9 10" key="1">
    <citation type="submission" date="2021-06" db="EMBL/GenBank/DDBJ databases">
        <title>Genome sequence of Babesia caballi.</title>
        <authorList>
            <person name="Yamagishi J."/>
            <person name="Kidaka T."/>
            <person name="Ochi A."/>
        </authorList>
    </citation>
    <scope>NUCLEOTIDE SEQUENCE [LARGE SCALE GENOMIC DNA]</scope>
    <source>
        <strain evidence="9">USDA-D6B2</strain>
    </source>
</reference>
<evidence type="ECO:0000256" key="1">
    <source>
        <dbReference type="ARBA" id="ARBA00004163"/>
    </source>
</evidence>
<evidence type="ECO:0000256" key="7">
    <source>
        <dbReference type="SAM" id="MobiDB-lite"/>
    </source>
</evidence>
<keyword evidence="3" id="KW-0072">Autophagy</keyword>
<dbReference type="InterPro" id="IPR018253">
    <property type="entry name" value="DnaJ_domain_CS"/>
</dbReference>
<dbReference type="PROSITE" id="PS00636">
    <property type="entry name" value="DNAJ_1"/>
    <property type="match status" value="1"/>
</dbReference>
<dbReference type="SUPFAM" id="SSF46565">
    <property type="entry name" value="Chaperone J-domain"/>
    <property type="match status" value="1"/>
</dbReference>
<dbReference type="InterPro" id="IPR013766">
    <property type="entry name" value="Thioredoxin_domain"/>
</dbReference>
<dbReference type="SMART" id="SM00271">
    <property type="entry name" value="DnaJ"/>
    <property type="match status" value="1"/>
</dbReference>
<keyword evidence="10" id="KW-1185">Reference proteome</keyword>
<dbReference type="Gene3D" id="1.10.287.110">
    <property type="entry name" value="DnaJ domain"/>
    <property type="match status" value="1"/>
</dbReference>
<dbReference type="Pfam" id="PF00085">
    <property type="entry name" value="Thioredoxin"/>
    <property type="match status" value="1"/>
</dbReference>
<evidence type="ECO:0000313" key="10">
    <source>
        <dbReference type="Proteomes" id="UP001497744"/>
    </source>
</evidence>
<evidence type="ECO:0000256" key="5">
    <source>
        <dbReference type="ARBA" id="ARBA00035043"/>
    </source>
</evidence>
<dbReference type="SMART" id="SM00028">
    <property type="entry name" value="TPR"/>
    <property type="match status" value="2"/>
</dbReference>
<feature type="region of interest" description="Disordered" evidence="7">
    <location>
        <begin position="124"/>
        <end position="145"/>
    </location>
</feature>
<dbReference type="GO" id="GO:0006950">
    <property type="term" value="P:response to stress"/>
    <property type="evidence" value="ECO:0007669"/>
    <property type="project" value="UniProtKB-ARBA"/>
</dbReference>
<feature type="domain" description="J" evidence="8">
    <location>
        <begin position="11"/>
        <end position="73"/>
    </location>
</feature>
<dbReference type="InterPro" id="IPR001623">
    <property type="entry name" value="DnaJ_domain"/>
</dbReference>
<dbReference type="InterPro" id="IPR011990">
    <property type="entry name" value="TPR-like_helical_dom_sf"/>
</dbReference>
<dbReference type="SUPFAM" id="SSF48452">
    <property type="entry name" value="TPR-like"/>
    <property type="match status" value="1"/>
</dbReference>
<evidence type="ECO:0000313" key="9">
    <source>
        <dbReference type="EMBL" id="GIX61520.1"/>
    </source>
</evidence>
<dbReference type="GO" id="GO:0005829">
    <property type="term" value="C:cytosol"/>
    <property type="evidence" value="ECO:0007669"/>
    <property type="project" value="TreeGrafter"/>
</dbReference>
<comment type="function">
    <text evidence="4">Plays an important role in regulating the size of autophagosomes during the formation process.</text>
</comment>
<dbReference type="GO" id="GO:0030544">
    <property type="term" value="F:Hsp70 protein binding"/>
    <property type="evidence" value="ECO:0007669"/>
    <property type="project" value="TreeGrafter"/>
</dbReference>
<dbReference type="PROSITE" id="PS50076">
    <property type="entry name" value="DNAJ_2"/>
    <property type="match status" value="1"/>
</dbReference>
<dbReference type="InterPro" id="IPR036249">
    <property type="entry name" value="Thioredoxin-like_sf"/>
</dbReference>
<evidence type="ECO:0000256" key="4">
    <source>
        <dbReference type="ARBA" id="ARBA00035002"/>
    </source>
</evidence>
<dbReference type="PROSITE" id="PS50005">
    <property type="entry name" value="TPR"/>
    <property type="match status" value="1"/>
</dbReference>
<evidence type="ECO:0000256" key="3">
    <source>
        <dbReference type="ARBA" id="ARBA00023006"/>
    </source>
</evidence>
<dbReference type="PRINTS" id="PR00625">
    <property type="entry name" value="JDOMAIN"/>
</dbReference>